<evidence type="ECO:0000256" key="1">
    <source>
        <dbReference type="ARBA" id="ARBA00007504"/>
    </source>
</evidence>
<evidence type="ECO:0000256" key="10">
    <source>
        <dbReference type="ARBA" id="ARBA00023204"/>
    </source>
</evidence>
<dbReference type="PANTHER" id="PTHR47964">
    <property type="entry name" value="ATP-DEPENDENT DNA HELICASE HOMOLOG RECG, CHLOROPLASTIC"/>
    <property type="match status" value="1"/>
</dbReference>
<dbReference type="Gene3D" id="3.40.50.300">
    <property type="entry name" value="P-loop containing nucleotide triphosphate hydrolases"/>
    <property type="match status" value="2"/>
</dbReference>
<dbReference type="PROSITE" id="PS51192">
    <property type="entry name" value="HELICASE_ATP_BIND_1"/>
    <property type="match status" value="1"/>
</dbReference>
<dbReference type="Pfam" id="PF00270">
    <property type="entry name" value="DEAD"/>
    <property type="match status" value="1"/>
</dbReference>
<dbReference type="InterPro" id="IPR045562">
    <property type="entry name" value="RecG_dom3_C"/>
</dbReference>
<dbReference type="AlphaFoldDB" id="A0A368C703"/>
<dbReference type="InterPro" id="IPR014001">
    <property type="entry name" value="Helicase_ATP-bd"/>
</dbReference>
<evidence type="ECO:0000256" key="7">
    <source>
        <dbReference type="ARBA" id="ARBA00022840"/>
    </source>
</evidence>
<dbReference type="EC" id="5.6.2.4" evidence="13 15"/>
<comment type="catalytic activity">
    <reaction evidence="12 15">
        <text>Couples ATP hydrolysis with the unwinding of duplex DNA by translocating in the 3'-5' direction.</text>
        <dbReference type="EC" id="5.6.2.4"/>
    </reaction>
</comment>
<dbReference type="InterPro" id="IPR027417">
    <property type="entry name" value="P-loop_NTPase"/>
</dbReference>
<dbReference type="Pfam" id="PF00271">
    <property type="entry name" value="Helicase_C"/>
    <property type="match status" value="1"/>
</dbReference>
<evidence type="ECO:0000256" key="4">
    <source>
        <dbReference type="ARBA" id="ARBA00022763"/>
    </source>
</evidence>
<dbReference type="GO" id="GO:0003677">
    <property type="term" value="F:DNA binding"/>
    <property type="evidence" value="ECO:0007669"/>
    <property type="project" value="UniProtKB-KW"/>
</dbReference>
<dbReference type="CDD" id="cd17992">
    <property type="entry name" value="DEXHc_RecG"/>
    <property type="match status" value="1"/>
</dbReference>
<dbReference type="InterPro" id="IPR011545">
    <property type="entry name" value="DEAD/DEAH_box_helicase_dom"/>
</dbReference>
<dbReference type="InterPro" id="IPR012340">
    <property type="entry name" value="NA-bd_OB-fold"/>
</dbReference>
<evidence type="ECO:0000256" key="15">
    <source>
        <dbReference type="RuleBase" id="RU363016"/>
    </source>
</evidence>
<evidence type="ECO:0000256" key="11">
    <source>
        <dbReference type="ARBA" id="ARBA00023235"/>
    </source>
</evidence>
<evidence type="ECO:0000313" key="19">
    <source>
        <dbReference type="Proteomes" id="UP000252915"/>
    </source>
</evidence>
<dbReference type="GO" id="GO:0016887">
    <property type="term" value="F:ATP hydrolysis activity"/>
    <property type="evidence" value="ECO:0007669"/>
    <property type="project" value="RHEA"/>
</dbReference>
<keyword evidence="11" id="KW-0413">Isomerase</keyword>
<evidence type="ECO:0000256" key="6">
    <source>
        <dbReference type="ARBA" id="ARBA00022806"/>
    </source>
</evidence>
<dbReference type="GO" id="GO:0043138">
    <property type="term" value="F:3'-5' DNA helicase activity"/>
    <property type="evidence" value="ECO:0007669"/>
    <property type="project" value="UniProtKB-EC"/>
</dbReference>
<dbReference type="NCBIfam" id="NF008163">
    <property type="entry name" value="PRK10917.1-1"/>
    <property type="match status" value="1"/>
</dbReference>
<dbReference type="SUPFAM" id="SSF52540">
    <property type="entry name" value="P-loop containing nucleoside triphosphate hydrolases"/>
    <property type="match status" value="1"/>
</dbReference>
<keyword evidence="3 15" id="KW-0547">Nucleotide-binding</keyword>
<dbReference type="Gene3D" id="2.40.50.140">
    <property type="entry name" value="Nucleic acid-binding proteins"/>
    <property type="match status" value="1"/>
</dbReference>
<keyword evidence="9 15" id="KW-0233">DNA recombination</keyword>
<evidence type="ECO:0000259" key="16">
    <source>
        <dbReference type="PROSITE" id="PS51192"/>
    </source>
</evidence>
<protein>
    <recommendedName>
        <fullName evidence="2 15">ATP-dependent DNA helicase RecG</fullName>
        <ecNumber evidence="13 15">5.6.2.4</ecNumber>
    </recommendedName>
</protein>
<dbReference type="SMART" id="SM00487">
    <property type="entry name" value="DEXDc"/>
    <property type="match status" value="1"/>
</dbReference>
<dbReference type="NCBIfam" id="TIGR00643">
    <property type="entry name" value="recG"/>
    <property type="match status" value="1"/>
</dbReference>
<keyword evidence="8" id="KW-0238">DNA-binding</keyword>
<evidence type="ECO:0000313" key="18">
    <source>
        <dbReference type="EMBL" id="RCL45185.1"/>
    </source>
</evidence>
<evidence type="ECO:0000256" key="2">
    <source>
        <dbReference type="ARBA" id="ARBA00017846"/>
    </source>
</evidence>
<evidence type="ECO:0000256" key="14">
    <source>
        <dbReference type="ARBA" id="ARBA00048988"/>
    </source>
</evidence>
<keyword evidence="5 15" id="KW-0378">Hydrolase</keyword>
<dbReference type="GO" id="GO:0006310">
    <property type="term" value="P:DNA recombination"/>
    <property type="evidence" value="ECO:0007669"/>
    <property type="project" value="UniProtKB-UniRule"/>
</dbReference>
<evidence type="ECO:0000256" key="12">
    <source>
        <dbReference type="ARBA" id="ARBA00034617"/>
    </source>
</evidence>
<sequence length="687" mass="76941">MVANFDLENIPGIGPSIKNKLNSIGIFNSNDLCFHLPINYQNRTKVIQLSNAEIGDEIFIECKVSSCQVLYRPRKMMIIKAADPSRSILIRFFYFNPGQAKQFRANKIIRLYGVLRIGNYGLEMIHPEYEIVDNPNLPTEQSLTAVYRTTKGLSQNQLRKFIKIAIKKYDQNNEIDLKKYGLVSKLSLINALGNIHFPDQSIATDDIAPGGRHPARERLIKEEMIAFQVGMASLKDRQAHLKSAALNHQGGWYESVLNNFPYSLTNAQHKVVEEIKNDISRTAPMMRLVQGDVGSGKTIVAAIAAAQSIDNNAQVAFMAPTTLLAEQHFINLQSYFPDYKESIALLTGSTKAKEKAKIKNGLKSGSIKLVIGTHALFQDDVSFLLLGLIVIDEQHRFGVNQRLSLRSKNIETALLPHQLTLTATPIPRTMAMSVYANMDISIIDELPPGRLPIQTSTLSLKKKDQLINRIEKACSAGSQVYWVCALIEESELMNANPVEQTYEQIIEEIPSIKCSFLHGKMKAEEKLETINNFKNGKVQVLVSTTVIEVGVDVPNADIMIIENAERFGLAQLHQLRGRIGRGSKQSHCILLHNDSIGDIAYQRMDILKNSTDGFYIAEKDLVIRGPGEIMGSQQTGVIPFKYTDLMRDSAYLEETKEIAEKIYKEDKTNSDKLIQRWLSGSIEFADA</sequence>
<comment type="caution">
    <text evidence="18">The sequence shown here is derived from an EMBL/GenBank/DDBJ whole genome shotgun (WGS) entry which is preliminary data.</text>
</comment>
<dbReference type="NCBIfam" id="NF008165">
    <property type="entry name" value="PRK10917.1-3"/>
    <property type="match status" value="1"/>
</dbReference>
<feature type="domain" description="Helicase C-terminal" evidence="17">
    <location>
        <begin position="462"/>
        <end position="622"/>
    </location>
</feature>
<comment type="function">
    <text evidence="15">Plays a critical role in recombination and DNA repair. Helps process Holliday junction intermediates to mature products by catalyzing branch migration. Has replication fork regression activity, unwinds stalled or blocked replication forks to make a HJ that can be resolved. Has a DNA unwinding activity characteristic of a DNA helicase with 3'-5' polarity.</text>
</comment>
<evidence type="ECO:0000256" key="13">
    <source>
        <dbReference type="ARBA" id="ARBA00034808"/>
    </source>
</evidence>
<keyword evidence="4 15" id="KW-0227">DNA damage</keyword>
<comment type="catalytic activity">
    <reaction evidence="14 15">
        <text>ATP + H2O = ADP + phosphate + H(+)</text>
        <dbReference type="Rhea" id="RHEA:13065"/>
        <dbReference type="ChEBI" id="CHEBI:15377"/>
        <dbReference type="ChEBI" id="CHEBI:15378"/>
        <dbReference type="ChEBI" id="CHEBI:30616"/>
        <dbReference type="ChEBI" id="CHEBI:43474"/>
        <dbReference type="ChEBI" id="CHEBI:456216"/>
        <dbReference type="EC" id="5.6.2.4"/>
    </reaction>
</comment>
<dbReference type="Pfam" id="PF19833">
    <property type="entry name" value="RecG_dom3_C"/>
    <property type="match status" value="1"/>
</dbReference>
<proteinExistence type="inferred from homology"/>
<dbReference type="Pfam" id="PF17191">
    <property type="entry name" value="RecG_wedge"/>
    <property type="match status" value="1"/>
</dbReference>
<evidence type="ECO:0000256" key="8">
    <source>
        <dbReference type="ARBA" id="ARBA00023125"/>
    </source>
</evidence>
<name>A0A368C703_9GAMM</name>
<organism evidence="18 19">
    <name type="scientific">SAR86 cluster bacterium</name>
    <dbReference type="NCBI Taxonomy" id="2030880"/>
    <lineage>
        <taxon>Bacteria</taxon>
        <taxon>Pseudomonadati</taxon>
        <taxon>Pseudomonadota</taxon>
        <taxon>Gammaproteobacteria</taxon>
        <taxon>SAR86 cluster</taxon>
    </lineage>
</organism>
<dbReference type="CDD" id="cd04488">
    <property type="entry name" value="RecG_wedge_OBF"/>
    <property type="match status" value="1"/>
</dbReference>
<dbReference type="InterPro" id="IPR033454">
    <property type="entry name" value="RecG_wedge"/>
</dbReference>
<comment type="similarity">
    <text evidence="1 15">Belongs to the helicase family. RecG subfamily.</text>
</comment>
<evidence type="ECO:0000256" key="9">
    <source>
        <dbReference type="ARBA" id="ARBA00023172"/>
    </source>
</evidence>
<dbReference type="SUPFAM" id="SSF50249">
    <property type="entry name" value="Nucleic acid-binding proteins"/>
    <property type="match status" value="1"/>
</dbReference>
<dbReference type="GO" id="GO:0005524">
    <property type="term" value="F:ATP binding"/>
    <property type="evidence" value="ECO:0007669"/>
    <property type="project" value="UniProtKB-KW"/>
</dbReference>
<reference evidence="18 19" key="1">
    <citation type="journal article" date="2018" name="Microbiome">
        <title>Fine metagenomic profile of the Mediterranean stratified and mixed water columns revealed by assembly and recruitment.</title>
        <authorList>
            <person name="Haro-Moreno J.M."/>
            <person name="Lopez-Perez M."/>
            <person name="De La Torre J.R."/>
            <person name="Picazo A."/>
            <person name="Camacho A."/>
            <person name="Rodriguez-Valera F."/>
        </authorList>
    </citation>
    <scope>NUCLEOTIDE SEQUENCE [LARGE SCALE GENOMIC DNA]</scope>
    <source>
        <strain evidence="18">MED-G78</strain>
    </source>
</reference>
<keyword evidence="6 15" id="KW-0347">Helicase</keyword>
<gene>
    <name evidence="18" type="ORF">DBW92_01415</name>
</gene>
<evidence type="ECO:0000256" key="3">
    <source>
        <dbReference type="ARBA" id="ARBA00022741"/>
    </source>
</evidence>
<dbReference type="SMART" id="SM00490">
    <property type="entry name" value="HELICc"/>
    <property type="match status" value="1"/>
</dbReference>
<dbReference type="InterPro" id="IPR001650">
    <property type="entry name" value="Helicase_C-like"/>
</dbReference>
<dbReference type="GO" id="GO:0006281">
    <property type="term" value="P:DNA repair"/>
    <property type="evidence" value="ECO:0007669"/>
    <property type="project" value="UniProtKB-UniRule"/>
</dbReference>
<dbReference type="InterPro" id="IPR047112">
    <property type="entry name" value="RecG/Mfd"/>
</dbReference>
<keyword evidence="10 15" id="KW-0234">DNA repair</keyword>
<dbReference type="EMBL" id="QOPI01000004">
    <property type="protein sequence ID" value="RCL45185.1"/>
    <property type="molecule type" value="Genomic_DNA"/>
</dbReference>
<evidence type="ECO:0000259" key="17">
    <source>
        <dbReference type="PROSITE" id="PS51194"/>
    </source>
</evidence>
<dbReference type="PANTHER" id="PTHR47964:SF1">
    <property type="entry name" value="ATP-DEPENDENT DNA HELICASE HOMOLOG RECG, CHLOROPLASTIC"/>
    <property type="match status" value="1"/>
</dbReference>
<dbReference type="PROSITE" id="PS51194">
    <property type="entry name" value="HELICASE_CTER"/>
    <property type="match status" value="1"/>
</dbReference>
<dbReference type="InterPro" id="IPR004609">
    <property type="entry name" value="ATP-dep_DNA_helicase_RecG"/>
</dbReference>
<dbReference type="Proteomes" id="UP000252915">
    <property type="component" value="Unassembled WGS sequence"/>
</dbReference>
<accession>A0A368C703</accession>
<evidence type="ECO:0000256" key="5">
    <source>
        <dbReference type="ARBA" id="ARBA00022801"/>
    </source>
</evidence>
<keyword evidence="7 15" id="KW-0067">ATP-binding</keyword>
<feature type="domain" description="Helicase ATP-binding" evidence="16">
    <location>
        <begin position="278"/>
        <end position="443"/>
    </location>
</feature>